<dbReference type="EMBL" id="OU015568">
    <property type="protein sequence ID" value="CAG5084474.1"/>
    <property type="molecule type" value="Genomic_DNA"/>
</dbReference>
<feature type="compositionally biased region" description="Polar residues" evidence="1">
    <location>
        <begin position="132"/>
        <end position="154"/>
    </location>
</feature>
<dbReference type="Proteomes" id="UP001158576">
    <property type="component" value="Chromosome PAR"/>
</dbReference>
<protein>
    <submittedName>
        <fullName evidence="2">Oidioi.mRNA.OKI2018_I69.PAR.g10650.t1.cds</fullName>
    </submittedName>
</protein>
<gene>
    <name evidence="2" type="ORF">OKIOD_LOCUS2208</name>
</gene>
<evidence type="ECO:0000313" key="2">
    <source>
        <dbReference type="EMBL" id="CAG5084474.1"/>
    </source>
</evidence>
<feature type="region of interest" description="Disordered" evidence="1">
    <location>
        <begin position="85"/>
        <end position="195"/>
    </location>
</feature>
<name>A0ABN7RVT4_OIKDI</name>
<reference evidence="2 3" key="1">
    <citation type="submission" date="2021-04" db="EMBL/GenBank/DDBJ databases">
        <authorList>
            <person name="Bliznina A."/>
        </authorList>
    </citation>
    <scope>NUCLEOTIDE SEQUENCE [LARGE SCALE GENOMIC DNA]</scope>
</reference>
<feature type="compositionally biased region" description="Basic and acidic residues" evidence="1">
    <location>
        <begin position="106"/>
        <end position="120"/>
    </location>
</feature>
<accession>A0ABN7RVT4</accession>
<sequence length="195" mass="22146">MSLDSWQGSINTVSRVLSELVREENAKIAEDDRAQSNQSLFYGCLNAAKAAIDVHPLLNIVYIDESLEIPEARLPAYQERVSALKEKGQNRESYIQKKNRKNPSKSQERTFCSEKIDSPRRNFAIGRGLDEANTSKMESPKTSQPRWQDATQEPSAGLLVETELHRLTRSKLNEPNARKLKPIKERAEKNLKLSP</sequence>
<keyword evidence="3" id="KW-1185">Reference proteome</keyword>
<organism evidence="2 3">
    <name type="scientific">Oikopleura dioica</name>
    <name type="common">Tunicate</name>
    <dbReference type="NCBI Taxonomy" id="34765"/>
    <lineage>
        <taxon>Eukaryota</taxon>
        <taxon>Metazoa</taxon>
        <taxon>Chordata</taxon>
        <taxon>Tunicata</taxon>
        <taxon>Appendicularia</taxon>
        <taxon>Copelata</taxon>
        <taxon>Oikopleuridae</taxon>
        <taxon>Oikopleura</taxon>
    </lineage>
</organism>
<feature type="compositionally biased region" description="Basic and acidic residues" evidence="1">
    <location>
        <begin position="182"/>
        <end position="195"/>
    </location>
</feature>
<proteinExistence type="predicted"/>
<evidence type="ECO:0000256" key="1">
    <source>
        <dbReference type="SAM" id="MobiDB-lite"/>
    </source>
</evidence>
<evidence type="ECO:0000313" key="3">
    <source>
        <dbReference type="Proteomes" id="UP001158576"/>
    </source>
</evidence>